<feature type="domain" description="Cullin N-terminal" evidence="2">
    <location>
        <begin position="5"/>
        <end position="213"/>
    </location>
</feature>
<evidence type="ECO:0000256" key="1">
    <source>
        <dbReference type="ARBA" id="ARBA00006019"/>
    </source>
</evidence>
<protein>
    <recommendedName>
        <fullName evidence="2">Cullin N-terminal domain-containing protein</fullName>
    </recommendedName>
</protein>
<comment type="caution">
    <text evidence="3">The sequence shown here is derived from an EMBL/GenBank/DDBJ whole genome shotgun (WGS) entry which is preliminary data.</text>
</comment>
<dbReference type="GO" id="GO:0031625">
    <property type="term" value="F:ubiquitin protein ligase binding"/>
    <property type="evidence" value="ECO:0007669"/>
    <property type="project" value="InterPro"/>
</dbReference>
<comment type="similarity">
    <text evidence="1">Belongs to the cullin family.</text>
</comment>
<dbReference type="InterPro" id="IPR016159">
    <property type="entry name" value="Cullin_repeat-like_dom_sf"/>
</dbReference>
<feature type="non-terminal residue" evidence="3">
    <location>
        <position position="216"/>
    </location>
</feature>
<proteinExistence type="inferred from homology"/>
<dbReference type="FunFam" id="1.20.1310.10:FF:000001">
    <property type="entry name" value="Cullin 3"/>
    <property type="match status" value="1"/>
</dbReference>
<dbReference type="InterPro" id="IPR045093">
    <property type="entry name" value="Cullin"/>
</dbReference>
<evidence type="ECO:0000313" key="3">
    <source>
        <dbReference type="EMBL" id="EPS67656.1"/>
    </source>
</evidence>
<dbReference type="Pfam" id="PF00888">
    <property type="entry name" value="Cullin"/>
    <property type="match status" value="1"/>
</dbReference>
<evidence type="ECO:0000259" key="2">
    <source>
        <dbReference type="Pfam" id="PF00888"/>
    </source>
</evidence>
<dbReference type="PANTHER" id="PTHR11932">
    <property type="entry name" value="CULLIN"/>
    <property type="match status" value="1"/>
</dbReference>
<evidence type="ECO:0000313" key="4">
    <source>
        <dbReference type="Proteomes" id="UP000015453"/>
    </source>
</evidence>
<dbReference type="Gene3D" id="1.20.1310.10">
    <property type="entry name" value="Cullin Repeats"/>
    <property type="match status" value="2"/>
</dbReference>
<keyword evidence="4" id="KW-1185">Reference proteome</keyword>
<reference evidence="3 4" key="1">
    <citation type="journal article" date="2013" name="BMC Genomics">
        <title>The miniature genome of a carnivorous plant Genlisea aurea contains a low number of genes and short non-coding sequences.</title>
        <authorList>
            <person name="Leushkin E.V."/>
            <person name="Sutormin R.A."/>
            <person name="Nabieva E.R."/>
            <person name="Penin A.A."/>
            <person name="Kondrashov A.S."/>
            <person name="Logacheva M.D."/>
        </authorList>
    </citation>
    <scope>NUCLEOTIDE SEQUENCE [LARGE SCALE GENOMIC DNA]</scope>
</reference>
<accession>S8CS15</accession>
<organism evidence="3 4">
    <name type="scientific">Genlisea aurea</name>
    <dbReference type="NCBI Taxonomy" id="192259"/>
    <lineage>
        <taxon>Eukaryota</taxon>
        <taxon>Viridiplantae</taxon>
        <taxon>Streptophyta</taxon>
        <taxon>Embryophyta</taxon>
        <taxon>Tracheophyta</taxon>
        <taxon>Spermatophyta</taxon>
        <taxon>Magnoliopsida</taxon>
        <taxon>eudicotyledons</taxon>
        <taxon>Gunneridae</taxon>
        <taxon>Pentapetalae</taxon>
        <taxon>asterids</taxon>
        <taxon>lamiids</taxon>
        <taxon>Lamiales</taxon>
        <taxon>Lentibulariaceae</taxon>
        <taxon>Genlisea</taxon>
    </lineage>
</organism>
<dbReference type="SUPFAM" id="SSF74788">
    <property type="entry name" value="Cullin repeat-like"/>
    <property type="match status" value="1"/>
</dbReference>
<dbReference type="Proteomes" id="UP000015453">
    <property type="component" value="Unassembled WGS sequence"/>
</dbReference>
<dbReference type="InterPro" id="IPR001373">
    <property type="entry name" value="Cullin_N"/>
</dbReference>
<feature type="non-terminal residue" evidence="3">
    <location>
        <position position="1"/>
    </location>
</feature>
<name>S8CS15_9LAMI</name>
<dbReference type="AlphaFoldDB" id="S8CS15"/>
<dbReference type="EMBL" id="AUSU01002993">
    <property type="protein sequence ID" value="EPS67656.1"/>
    <property type="molecule type" value="Genomic_DNA"/>
</dbReference>
<sequence>FLPSTVYTLCDPKLVERNEGKLYDLYVLSFQNFASSKVLPSLKGKKGVELLQELLKRWEGHKIMARWLSRVFHYLNRYYLPRKALPSLMEASHSVFHDLVYSEMNGDIMDAVLSLVDRERDGERIDKSLMKEVVHIYVEMGEGSMKYYVRDFEPGLLDSTSAYYSKKSQERIETTDYEAKVKECLIQEKARVSEYLEYKSLNRICEVCNSFLICCF</sequence>
<gene>
    <name evidence="3" type="ORF">M569_07118</name>
</gene>
<dbReference type="OrthoDB" id="27073at2759"/>
<dbReference type="GO" id="GO:0006511">
    <property type="term" value="P:ubiquitin-dependent protein catabolic process"/>
    <property type="evidence" value="ECO:0007669"/>
    <property type="project" value="InterPro"/>
</dbReference>